<sequence length="56" mass="6376">MSRKRTFFRSLNVHTLPFIDRVVLQRVATRRGALHARQHHGAARGAWVGLSVPTSR</sequence>
<protein>
    <submittedName>
        <fullName evidence="1">Uncharacterized protein</fullName>
    </submittedName>
</protein>
<organism evidence="1 2">
    <name type="scientific">Mycetohabitans rhizoxinica (strain DSM 19002 / CIP 109453 / HKI 454)</name>
    <name type="common">Paraburkholderia rhizoxinica</name>
    <dbReference type="NCBI Taxonomy" id="882378"/>
    <lineage>
        <taxon>Bacteria</taxon>
        <taxon>Pseudomonadati</taxon>
        <taxon>Pseudomonadota</taxon>
        <taxon>Betaproteobacteria</taxon>
        <taxon>Burkholderiales</taxon>
        <taxon>Burkholderiaceae</taxon>
        <taxon>Mycetohabitans</taxon>
    </lineage>
</organism>
<dbReference type="EMBL" id="FR687359">
    <property type="protein sequence ID" value="CBW74059.1"/>
    <property type="molecule type" value="Genomic_DNA"/>
</dbReference>
<proteinExistence type="predicted"/>
<dbReference type="AlphaFoldDB" id="E5AMX8"/>
<evidence type="ECO:0000313" key="1">
    <source>
        <dbReference type="EMBL" id="CBW74059.1"/>
    </source>
</evidence>
<dbReference type="Proteomes" id="UP000007437">
    <property type="component" value="Chromosome"/>
</dbReference>
<dbReference type="STRING" id="882378.RBRH_04035"/>
<name>E5AMX8_MYCRK</name>
<dbReference type="KEGG" id="brh:RBRH_04035"/>
<reference evidence="1 2" key="1">
    <citation type="journal article" date="2011" name="J. Bacteriol.">
        <title>Complete genome sequence of Burkholderia rhizoxinica, an endosymbiont of Rhizopus microsporus.</title>
        <authorList>
            <person name="Lackner G."/>
            <person name="Moebius N."/>
            <person name="Partida-Martinez L."/>
            <person name="Hertweck C."/>
        </authorList>
    </citation>
    <scope>NUCLEOTIDE SEQUENCE [LARGE SCALE GENOMIC DNA]</scope>
    <source>
        <strain evidence="2">DSM 19002 / CIP 109453 / HKI 454</strain>
    </source>
</reference>
<accession>E5AMX8</accession>
<dbReference type="RefSeq" id="WP_013434293.1">
    <property type="nucleotide sequence ID" value="NC_014722.1"/>
</dbReference>
<gene>
    <name evidence="1" type="ordered locus">RBRH_04035</name>
</gene>
<dbReference type="HOGENOM" id="CLU_3005390_0_0_4"/>
<evidence type="ECO:0000313" key="2">
    <source>
        <dbReference type="Proteomes" id="UP000007437"/>
    </source>
</evidence>